<evidence type="ECO:0000313" key="2">
    <source>
        <dbReference type="Proteomes" id="UP001231649"/>
    </source>
</evidence>
<accession>A0ACC2Q3V9</accession>
<keyword evidence="2" id="KW-1185">Reference proteome</keyword>
<comment type="caution">
    <text evidence="1">The sequence shown here is derived from an EMBL/GenBank/DDBJ whole genome shotgun (WGS) entry which is preliminary data.</text>
</comment>
<evidence type="ECO:0000313" key="1">
    <source>
        <dbReference type="EMBL" id="KAJ8707310.1"/>
    </source>
</evidence>
<sequence length="308" mass="36288">MHVNSVSNVVHKCKVFMYADDMCLVYASKDIAEAQKCIQSDFENISKWAHDNGIILNLSKTKCMHIYSPYNRNAKSINNENLTVIGHTYECLHKNKFNCKCTKLDYVDKFKYLGLTIDTNLNWRLHVNDICNRLRSVLGKFYHLKNVLNKQTLRIVYFALADSLISYGLLVYGRTFITYIRDIKDIQMRLLKFLVSKNVKDRCNKEYDKLFPICKIIPVDKKVDYLVGLEYYNNDEYKVNVKNKYNTRRVRENKLVQPKMTNYYGKRTSKYLVPKVFNKIDVLRQGEKMSKQSLKTKLKSVVLSCERD</sequence>
<name>A0ACC2Q3V9_9NEOP</name>
<gene>
    <name evidence="1" type="ORF">PYW08_010562</name>
</gene>
<dbReference type="EMBL" id="CM056803">
    <property type="protein sequence ID" value="KAJ8707310.1"/>
    <property type="molecule type" value="Genomic_DNA"/>
</dbReference>
<organism evidence="1 2">
    <name type="scientific">Mythimna loreyi</name>
    <dbReference type="NCBI Taxonomy" id="667449"/>
    <lineage>
        <taxon>Eukaryota</taxon>
        <taxon>Metazoa</taxon>
        <taxon>Ecdysozoa</taxon>
        <taxon>Arthropoda</taxon>
        <taxon>Hexapoda</taxon>
        <taxon>Insecta</taxon>
        <taxon>Pterygota</taxon>
        <taxon>Neoptera</taxon>
        <taxon>Endopterygota</taxon>
        <taxon>Lepidoptera</taxon>
        <taxon>Glossata</taxon>
        <taxon>Ditrysia</taxon>
        <taxon>Noctuoidea</taxon>
        <taxon>Noctuidae</taxon>
        <taxon>Noctuinae</taxon>
        <taxon>Hadenini</taxon>
        <taxon>Mythimna</taxon>
    </lineage>
</organism>
<reference evidence="1" key="1">
    <citation type="submission" date="2023-03" db="EMBL/GenBank/DDBJ databases">
        <title>Chromosome-level genomes of two armyworms, Mythimna separata and Mythimna loreyi, provide insights into the biosynthesis and reception of sex pheromones.</title>
        <authorList>
            <person name="Zhao H."/>
        </authorList>
    </citation>
    <scope>NUCLEOTIDE SEQUENCE</scope>
    <source>
        <strain evidence="1">BeijingLab</strain>
    </source>
</reference>
<proteinExistence type="predicted"/>
<protein>
    <submittedName>
        <fullName evidence="1">Uncharacterized protein</fullName>
    </submittedName>
</protein>
<dbReference type="Proteomes" id="UP001231649">
    <property type="component" value="Chromosome 27"/>
</dbReference>